<dbReference type="EMBL" id="OOEF01000046">
    <property type="protein sequence ID" value="SPK70371.1"/>
    <property type="molecule type" value="Genomic_DNA"/>
</dbReference>
<evidence type="ECO:0000313" key="1">
    <source>
        <dbReference type="EMBL" id="SPK70371.1"/>
    </source>
</evidence>
<geneLocation type="plasmid" evidence="2">
    <name>II</name>
</geneLocation>
<evidence type="ECO:0000313" key="2">
    <source>
        <dbReference type="EMBL" id="SPK76949.1"/>
    </source>
</evidence>
<proteinExistence type="predicted"/>
<name>A0A375I930_9BURK</name>
<dbReference type="AlphaFoldDB" id="A0A375I930"/>
<gene>
    <name evidence="2" type="ORF">CT19425_MP80578</name>
    <name evidence="1" type="ORF">CT19425_U500010</name>
</gene>
<sequence length="25" mass="2844">MAEFGKFVSVVTEFSVTEPNRPKDE</sequence>
<dbReference type="Proteomes" id="UP000255505">
    <property type="component" value="Plasmid II"/>
</dbReference>
<protein>
    <submittedName>
        <fullName evidence="1">Uncharacterized protein</fullName>
    </submittedName>
</protein>
<organism evidence="1 3">
    <name type="scientific">Cupriavidus taiwanensis</name>
    <dbReference type="NCBI Taxonomy" id="164546"/>
    <lineage>
        <taxon>Bacteria</taxon>
        <taxon>Pseudomonadati</taxon>
        <taxon>Pseudomonadota</taxon>
        <taxon>Betaproteobacteria</taxon>
        <taxon>Burkholderiales</taxon>
        <taxon>Burkholderiaceae</taxon>
        <taxon>Cupriavidus</taxon>
    </lineage>
</organism>
<dbReference type="Proteomes" id="UP000255505">
    <property type="component" value="Unassembled WGS sequence"/>
</dbReference>
<accession>A0A375I930</accession>
<dbReference type="EMBL" id="LT991977">
    <property type="protein sequence ID" value="SPK76949.1"/>
    <property type="molecule type" value="Genomic_DNA"/>
</dbReference>
<reference evidence="1 3" key="1">
    <citation type="submission" date="2018-01" db="EMBL/GenBank/DDBJ databases">
        <authorList>
            <person name="Gaut B.S."/>
            <person name="Morton B.R."/>
            <person name="Clegg M.T."/>
            <person name="Duvall M.R."/>
        </authorList>
    </citation>
    <scope>NUCLEOTIDE SEQUENCE [LARGE SCALE GENOMIC DNA]</scope>
    <source>
        <strain evidence="1">Cupriavidus taiwanensis LMG 19425</strain>
        <plasmid evidence="3">Plasmid ii</plasmid>
    </source>
</reference>
<evidence type="ECO:0000313" key="3">
    <source>
        <dbReference type="Proteomes" id="UP000255505"/>
    </source>
</evidence>
<keyword evidence="2" id="KW-0614">Plasmid</keyword>